<reference evidence="1" key="1">
    <citation type="submission" date="2015-02" db="EMBL/GenBank/DDBJ databases">
        <title>A novel member of the family Ruminococcaceae isolated from human feces.</title>
        <authorList>
            <person name="Shkoporov A.N."/>
            <person name="Chaplin A.V."/>
            <person name="Motuzova O.V."/>
            <person name="Kafarskaia L.I."/>
            <person name="Khokhlova E.V."/>
            <person name="Efimov B.A."/>
        </authorList>
    </citation>
    <scope>NUCLEOTIDE SEQUENCE [LARGE SCALE GENOMIC DNA]</scope>
    <source>
        <strain evidence="1">585-1</strain>
    </source>
</reference>
<evidence type="ECO:0000313" key="5">
    <source>
        <dbReference type="Proteomes" id="UP000053433"/>
    </source>
</evidence>
<dbReference type="EMBL" id="WMZU01000026">
    <property type="protein sequence ID" value="MTS28424.1"/>
    <property type="molecule type" value="Genomic_DNA"/>
</dbReference>
<dbReference type="RefSeq" id="WP_009323398.1">
    <property type="nucleotide sequence ID" value="NZ_CAQJQL010000192.1"/>
</dbReference>
<evidence type="ECO:0000313" key="3">
    <source>
        <dbReference type="EMBL" id="MTS28424.1"/>
    </source>
</evidence>
<evidence type="ECO:0000313" key="6">
    <source>
        <dbReference type="Proteomes" id="UP000472755"/>
    </source>
</evidence>
<keyword evidence="4" id="KW-1185">Reference proteome</keyword>
<dbReference type="Gene3D" id="3.20.20.70">
    <property type="entry name" value="Aldolase class I"/>
    <property type="match status" value="1"/>
</dbReference>
<proteinExistence type="predicted"/>
<dbReference type="EMBL" id="JXXK01000036">
    <property type="protein sequence ID" value="KJF38614.1"/>
    <property type="molecule type" value="Genomic_DNA"/>
</dbReference>
<reference evidence="3 6" key="3">
    <citation type="journal article" date="2019" name="Nat. Med.">
        <title>A library of human gut bacterial isolates paired with longitudinal multiomics data enables mechanistic microbiome research.</title>
        <authorList>
            <person name="Poyet M."/>
            <person name="Groussin M."/>
            <person name="Gibbons S.M."/>
            <person name="Avila-Pacheco J."/>
            <person name="Jiang X."/>
            <person name="Kearney S.M."/>
            <person name="Perrotta A.R."/>
            <person name="Berdy B."/>
            <person name="Zhao S."/>
            <person name="Lieberman T.D."/>
            <person name="Swanson P.K."/>
            <person name="Smith M."/>
            <person name="Roesemann S."/>
            <person name="Alexander J.E."/>
            <person name="Rich S.A."/>
            <person name="Livny J."/>
            <person name="Vlamakis H."/>
            <person name="Clish C."/>
            <person name="Bullock K."/>
            <person name="Deik A."/>
            <person name="Scott J."/>
            <person name="Pierce K.A."/>
            <person name="Xavier R.J."/>
            <person name="Alm E.J."/>
        </authorList>
    </citation>
    <scope>NUCLEOTIDE SEQUENCE [LARGE SCALE GENOMIC DNA]</scope>
    <source>
        <strain evidence="3 6">BIOML-A4</strain>
    </source>
</reference>
<accession>A0A0W7TMK7</accession>
<dbReference type="GeneID" id="42858280"/>
<dbReference type="Proteomes" id="UP000032483">
    <property type="component" value="Unassembled WGS sequence"/>
</dbReference>
<name>A0A0D8IVU1_9FIRM</name>
<dbReference type="EMBL" id="LMUA01000031">
    <property type="protein sequence ID" value="KUE75029.1"/>
    <property type="molecule type" value="Genomic_DNA"/>
</dbReference>
<gene>
    <name evidence="2" type="ORF">ASJ35_15780</name>
    <name evidence="3" type="ORF">GMD59_14165</name>
    <name evidence="1" type="ORF">TQ39_17205</name>
</gene>
<dbReference type="Proteomes" id="UP000053433">
    <property type="component" value="Unassembled WGS sequence"/>
</dbReference>
<evidence type="ECO:0000313" key="2">
    <source>
        <dbReference type="EMBL" id="KUE75029.1"/>
    </source>
</evidence>
<dbReference type="InterPro" id="IPR013785">
    <property type="entry name" value="Aldolase_TIM"/>
</dbReference>
<protein>
    <submittedName>
        <fullName evidence="1">Uncharacterized protein</fullName>
    </submittedName>
</protein>
<sequence>MDRVITAPADWAQNNNDDLLFAHYKAVAQELPIMLMTALGKRPVPLNVIEETVNTVPELIAIKDDICRHYGQHVATFARKGDVTLLSGGRMEDHLEVLSLWLQFLVVHFYALYAAHRLGLLGGRAGEEYVAWS</sequence>
<comment type="caution">
    <text evidence="1">The sequence shown here is derived from an EMBL/GenBank/DDBJ whole genome shotgun (WGS) entry which is preliminary data.</text>
</comment>
<organism evidence="1 4">
    <name type="scientific">Ruthenibacterium lactatiformans</name>
    <dbReference type="NCBI Taxonomy" id="1550024"/>
    <lineage>
        <taxon>Bacteria</taxon>
        <taxon>Bacillati</taxon>
        <taxon>Bacillota</taxon>
        <taxon>Clostridia</taxon>
        <taxon>Eubacteriales</taxon>
        <taxon>Oscillospiraceae</taxon>
        <taxon>Ruthenibacterium</taxon>
    </lineage>
</organism>
<reference evidence="2 5" key="2">
    <citation type="submission" date="2015-10" db="EMBL/GenBank/DDBJ databases">
        <title>A novel member of the family Ruminococcaceae isolated from human faeces.</title>
        <authorList>
            <person name="Shkoporov A.N."/>
            <person name="Chaplin A.V."/>
            <person name="Motuzova O.V."/>
            <person name="Kafarskaia L.I."/>
            <person name="Efimov B.A."/>
        </authorList>
    </citation>
    <scope>NUCLEOTIDE SEQUENCE [LARGE SCALE GENOMIC DNA]</scope>
    <source>
        <strain evidence="2 5">668</strain>
    </source>
</reference>
<evidence type="ECO:0000313" key="4">
    <source>
        <dbReference type="Proteomes" id="UP000032483"/>
    </source>
</evidence>
<accession>A0A0D8IVU1</accession>
<evidence type="ECO:0000313" key="1">
    <source>
        <dbReference type="EMBL" id="KJF38614.1"/>
    </source>
</evidence>
<dbReference type="Proteomes" id="UP000472755">
    <property type="component" value="Unassembled WGS sequence"/>
</dbReference>
<dbReference type="AlphaFoldDB" id="A0A0D8IVU1"/>